<feature type="compositionally biased region" description="Pro residues" evidence="1">
    <location>
        <begin position="173"/>
        <end position="191"/>
    </location>
</feature>
<evidence type="ECO:0000256" key="1">
    <source>
        <dbReference type="SAM" id="MobiDB-lite"/>
    </source>
</evidence>
<organism evidence="2 3">
    <name type="scientific">Gymnopus androsaceus JB14</name>
    <dbReference type="NCBI Taxonomy" id="1447944"/>
    <lineage>
        <taxon>Eukaryota</taxon>
        <taxon>Fungi</taxon>
        <taxon>Dikarya</taxon>
        <taxon>Basidiomycota</taxon>
        <taxon>Agaricomycotina</taxon>
        <taxon>Agaricomycetes</taxon>
        <taxon>Agaricomycetidae</taxon>
        <taxon>Agaricales</taxon>
        <taxon>Marasmiineae</taxon>
        <taxon>Omphalotaceae</taxon>
        <taxon>Gymnopus</taxon>
    </lineage>
</organism>
<keyword evidence="3" id="KW-1185">Reference proteome</keyword>
<dbReference type="EMBL" id="ML769417">
    <property type="protein sequence ID" value="KAE9404361.1"/>
    <property type="molecule type" value="Genomic_DNA"/>
</dbReference>
<dbReference type="Proteomes" id="UP000799118">
    <property type="component" value="Unassembled WGS sequence"/>
</dbReference>
<protein>
    <submittedName>
        <fullName evidence="2">Uncharacterized protein</fullName>
    </submittedName>
</protein>
<feature type="compositionally biased region" description="Basic and acidic residues" evidence="1">
    <location>
        <begin position="141"/>
        <end position="165"/>
    </location>
</feature>
<feature type="region of interest" description="Disordered" evidence="1">
    <location>
        <begin position="428"/>
        <end position="475"/>
    </location>
</feature>
<evidence type="ECO:0000313" key="3">
    <source>
        <dbReference type="Proteomes" id="UP000799118"/>
    </source>
</evidence>
<proteinExistence type="predicted"/>
<feature type="compositionally biased region" description="Polar residues" evidence="1">
    <location>
        <begin position="437"/>
        <end position="454"/>
    </location>
</feature>
<sequence length="509" mass="54078">MATSRSLDAFQRFLMGKIALNPFTLNLEGYAIPDKQSVESGRQKLCILLIMLLRKKELRKHADAKIFAEFLCSPGQLKAISPLHRTFLALLAQKDSPLGNIDICVEQTFSPYVEGIGVVFGKLMRGIDLKTVLVAPMRKRPHDENMPEFPVKKTKSDRGDAKPDASPESIPSDPGPPPRLPLPPVPEPSGPIFPRQNLKDHPLAKKLLAQLEARKAALGTLNAAAAQGPSSTRSTSEEPHRQFKHVHLCSNSDPFLVPSGSGTIVPAQWLIPFKSPRKPAARKSSALAVSPTPVTGAVNELSFDPPIPSTVSPVQDAFESYPSLSFLDCSAETSSADSSSTNETMASFSSSFGSLPAGFPYQAGVAWEEADGMVKDSVSLGADAMASFVTSLVPPVDGNIVVDGNDTAPSSSSSVNIPLISRSSTSVSSVGREVDGGNQSQNFCSSSIPNNLSMLNAPPPPPPAPQGEGTEATDEVRECNSQVCLAQRAALEAILQLVRQALGLPNTES</sequence>
<reference evidence="2" key="1">
    <citation type="journal article" date="2019" name="Environ. Microbiol.">
        <title>Fungal ecological strategies reflected in gene transcription - a case study of two litter decomposers.</title>
        <authorList>
            <person name="Barbi F."/>
            <person name="Kohler A."/>
            <person name="Barry K."/>
            <person name="Baskaran P."/>
            <person name="Daum C."/>
            <person name="Fauchery L."/>
            <person name="Ihrmark K."/>
            <person name="Kuo A."/>
            <person name="LaButti K."/>
            <person name="Lipzen A."/>
            <person name="Morin E."/>
            <person name="Grigoriev I.V."/>
            <person name="Henrissat B."/>
            <person name="Lindahl B."/>
            <person name="Martin F."/>
        </authorList>
    </citation>
    <scope>NUCLEOTIDE SEQUENCE</scope>
    <source>
        <strain evidence="2">JB14</strain>
    </source>
</reference>
<dbReference type="AlphaFoldDB" id="A0A6A4I1U8"/>
<accession>A0A6A4I1U8</accession>
<name>A0A6A4I1U8_9AGAR</name>
<evidence type="ECO:0000313" key="2">
    <source>
        <dbReference type="EMBL" id="KAE9404361.1"/>
    </source>
</evidence>
<feature type="region of interest" description="Disordered" evidence="1">
    <location>
        <begin position="138"/>
        <end position="196"/>
    </location>
</feature>
<gene>
    <name evidence="2" type="ORF">BT96DRAFT_1016387</name>
</gene>